<accession>I5B177</accession>
<dbReference type="AlphaFoldDB" id="I5B177"/>
<dbReference type="Proteomes" id="UP000005778">
    <property type="component" value="Chromosome"/>
</dbReference>
<proteinExistence type="predicted"/>
<evidence type="ECO:0000313" key="2">
    <source>
        <dbReference type="Proteomes" id="UP000005778"/>
    </source>
</evidence>
<organism evidence="1 2">
    <name type="scientific">Desulfobacter postgatei 2ac9</name>
    <dbReference type="NCBI Taxonomy" id="879212"/>
    <lineage>
        <taxon>Bacteria</taxon>
        <taxon>Pseudomonadati</taxon>
        <taxon>Thermodesulfobacteriota</taxon>
        <taxon>Desulfobacteria</taxon>
        <taxon>Desulfobacterales</taxon>
        <taxon>Desulfobacteraceae</taxon>
        <taxon>Desulfobacter</taxon>
    </lineage>
</organism>
<sequence length="57" mass="6368">MTTLKFTDGIQIDTSGPIRKLKLDDGWYVTGQGFLIPVKDEKEADQEINQLKAEGSK</sequence>
<reference evidence="1 2" key="1">
    <citation type="submission" date="2011-09" db="EMBL/GenBank/DDBJ databases">
        <authorList>
            <consortium name="US DOE Joint Genome Institute (JGI-PGF)"/>
            <person name="Lucas S."/>
            <person name="Han J."/>
            <person name="Lapidus A."/>
            <person name="Cheng J.-F."/>
            <person name="Goodwin L."/>
            <person name="Pitluck S."/>
            <person name="Peters L."/>
            <person name="Land M.L."/>
            <person name="Hauser L."/>
            <person name="Orellana R."/>
            <person name="Lovley D."/>
            <person name="Woyke T.J."/>
        </authorList>
    </citation>
    <scope>NUCLEOTIDE SEQUENCE [LARGE SCALE GENOMIC DNA]</scope>
    <source>
        <strain evidence="1 2">2ac9</strain>
    </source>
</reference>
<dbReference type="RefSeq" id="WP_004072301.1">
    <property type="nucleotide sequence ID" value="NZ_CM001488.1"/>
</dbReference>
<name>I5B177_9BACT</name>
<keyword evidence="2" id="KW-1185">Reference proteome</keyword>
<gene>
    <name evidence="1" type="ORF">DespoDRAFT_01280</name>
</gene>
<dbReference type="EMBL" id="CM001488">
    <property type="protein sequence ID" value="EIM63240.1"/>
    <property type="molecule type" value="Genomic_DNA"/>
</dbReference>
<reference evidence="1 2" key="2">
    <citation type="submission" date="2012-02" db="EMBL/GenBank/DDBJ databases">
        <title>Improved High-Quality Draft sequence of Desulfobacter postgatei 2ac9.</title>
        <authorList>
            <consortium name="US DOE Joint Genome Institute"/>
            <person name="Lucas S."/>
            <person name="Han J."/>
            <person name="Lapidus A."/>
            <person name="Cheng J.-F."/>
            <person name="Goodwin L."/>
            <person name="Pitluck S."/>
            <person name="Peters L."/>
            <person name="Ovchinnikova G."/>
            <person name="Held B."/>
            <person name="Detter J.C."/>
            <person name="Han C."/>
            <person name="Tapia R."/>
            <person name="Land M."/>
            <person name="Hauser L."/>
            <person name="Kyrpides N."/>
            <person name="Ivanova N."/>
            <person name="Pagani I."/>
            <person name="Orellana R."/>
            <person name="Lovley D."/>
            <person name="Woyke T."/>
        </authorList>
    </citation>
    <scope>NUCLEOTIDE SEQUENCE [LARGE SCALE GENOMIC DNA]</scope>
    <source>
        <strain evidence="1 2">2ac9</strain>
    </source>
</reference>
<dbReference type="STRING" id="879212.DespoDRAFT_01280"/>
<evidence type="ECO:0000313" key="1">
    <source>
        <dbReference type="EMBL" id="EIM63240.1"/>
    </source>
</evidence>
<protein>
    <submittedName>
        <fullName evidence="1">Uncharacterized protein</fullName>
    </submittedName>
</protein>
<dbReference type="OrthoDB" id="9944144at2"/>
<dbReference type="HOGENOM" id="CLU_2989298_0_0_7"/>